<evidence type="ECO:0000256" key="2">
    <source>
        <dbReference type="ARBA" id="ARBA00009685"/>
    </source>
</evidence>
<comment type="catalytic activity">
    <reaction evidence="10">
        <text>L-methionine + ATP + H2O = S-adenosyl-L-methionine + phosphate + diphosphate</text>
        <dbReference type="Rhea" id="RHEA:21080"/>
        <dbReference type="ChEBI" id="CHEBI:15377"/>
        <dbReference type="ChEBI" id="CHEBI:30616"/>
        <dbReference type="ChEBI" id="CHEBI:33019"/>
        <dbReference type="ChEBI" id="CHEBI:43474"/>
        <dbReference type="ChEBI" id="CHEBI:57844"/>
        <dbReference type="ChEBI" id="CHEBI:59789"/>
        <dbReference type="EC" id="2.5.1.6"/>
    </reaction>
</comment>
<comment type="pathway">
    <text evidence="1 10">Amino-acid biosynthesis; S-adenosyl-L-methionine biosynthesis; S-adenosyl-L-methionine from L-methionine: step 1/1.</text>
</comment>
<comment type="similarity">
    <text evidence="2 10 12">Belongs to the AdoMet synthase family.</text>
</comment>
<feature type="binding site" evidence="10">
    <location>
        <position position="277"/>
    </location>
    <ligand>
        <name>ATP</name>
        <dbReference type="ChEBI" id="CHEBI:30616"/>
        <note>ligand shared between two neighboring subunits</note>
    </ligand>
</feature>
<feature type="binding site" evidence="10">
    <location>
        <position position="250"/>
    </location>
    <ligand>
        <name>ATP</name>
        <dbReference type="ChEBI" id="CHEBI:30616"/>
        <note>ligand shared between two neighboring subunits</note>
    </ligand>
</feature>
<dbReference type="InterPro" id="IPR022629">
    <property type="entry name" value="S-AdoMet_synt_central"/>
</dbReference>
<dbReference type="Pfam" id="PF00438">
    <property type="entry name" value="S-AdoMet_synt_N"/>
    <property type="match status" value="1"/>
</dbReference>
<comment type="subunit">
    <text evidence="10">Homotetramer; dimer of dimers.</text>
</comment>
<comment type="subcellular location">
    <subcellularLocation>
        <location evidence="10 11">Cytoplasm</location>
    </subcellularLocation>
</comment>
<feature type="binding site" evidence="10">
    <location>
        <position position="44"/>
    </location>
    <ligand>
        <name>K(+)</name>
        <dbReference type="ChEBI" id="CHEBI:29103"/>
    </ligand>
</feature>
<evidence type="ECO:0000256" key="8">
    <source>
        <dbReference type="ARBA" id="ARBA00022842"/>
    </source>
</evidence>
<dbReference type="GO" id="GO:0004478">
    <property type="term" value="F:methionine adenosyltransferase activity"/>
    <property type="evidence" value="ECO:0007669"/>
    <property type="project" value="UniProtKB-EC"/>
</dbReference>
<keyword evidence="3 10" id="KW-0554">One-carbon metabolism</keyword>
<feature type="binding site" description="in other chain" evidence="10">
    <location>
        <begin position="256"/>
        <end position="257"/>
    </location>
    <ligand>
        <name>ATP</name>
        <dbReference type="ChEBI" id="CHEBI:30616"/>
        <note>ligand shared between two neighboring subunits</note>
    </ligand>
</feature>
<comment type="caution">
    <text evidence="16">The sequence shown here is derived from an EMBL/GenBank/DDBJ whole genome shotgun (WGS) entry which is preliminary data.</text>
</comment>
<dbReference type="Pfam" id="PF02772">
    <property type="entry name" value="S-AdoMet_synt_M"/>
    <property type="match status" value="1"/>
</dbReference>
<organism evidence="16 17">
    <name type="scientific">Loigolactobacillus binensis</name>
    <dbReference type="NCBI Taxonomy" id="2559922"/>
    <lineage>
        <taxon>Bacteria</taxon>
        <taxon>Bacillati</taxon>
        <taxon>Bacillota</taxon>
        <taxon>Bacilli</taxon>
        <taxon>Lactobacillales</taxon>
        <taxon>Lactobacillaceae</taxon>
        <taxon>Loigolactobacillus</taxon>
    </lineage>
</organism>
<keyword evidence="7 10" id="KW-0067">ATP-binding</keyword>
<evidence type="ECO:0000256" key="11">
    <source>
        <dbReference type="RuleBase" id="RU000542"/>
    </source>
</evidence>
<feature type="domain" description="S-adenosylmethionine synthetase C-terminal" evidence="15">
    <location>
        <begin position="244"/>
        <end position="382"/>
    </location>
</feature>
<dbReference type="InterPro" id="IPR022630">
    <property type="entry name" value="S-AdoMet_synt_C"/>
</dbReference>
<keyword evidence="6 10" id="KW-0547">Nucleotide-binding</keyword>
<evidence type="ECO:0000256" key="4">
    <source>
        <dbReference type="ARBA" id="ARBA00022679"/>
    </source>
</evidence>
<dbReference type="SUPFAM" id="SSF55973">
    <property type="entry name" value="S-adenosylmethionine synthetase"/>
    <property type="match status" value="3"/>
</dbReference>
<comment type="cofactor">
    <cofactor evidence="10">
        <name>Mg(2+)</name>
        <dbReference type="ChEBI" id="CHEBI:18420"/>
    </cofactor>
    <text evidence="10">Binds 2 divalent ions per subunit.</text>
</comment>
<dbReference type="InterPro" id="IPR022631">
    <property type="entry name" value="ADOMET_SYNTHASE_CS"/>
</dbReference>
<evidence type="ECO:0000256" key="6">
    <source>
        <dbReference type="ARBA" id="ARBA00022741"/>
    </source>
</evidence>
<evidence type="ECO:0000256" key="1">
    <source>
        <dbReference type="ARBA" id="ARBA00005224"/>
    </source>
</evidence>
<sequence>MRERHLFTSESVSEGHPDKIADQISDAILDAMLEQDPKARVAVETTVTTGLVLVVGEVSTSAYVDIQKTVRDTIKGIGYDHSKYGFDGDNCAVMVALDEQSPDIAQGVDDSLEAREDDQDPLDKIGAGDQGMMFGFAIDETPELMPLPISLSHRLMRKVAELRKNGTIKYLRPDAKAQVTVEYDDQGKPSRVDTVVISTQHDPDATLEQIRKDMIEQVIKVVVPTNLLDDQTKYFINPTGRFVLGGPQGDAGLTGRKIIVDTYGGYAKHGGGAFSGKDATKVDRSASYAARYIAKNIVAAGFATRCEVQLAYAIGVAKPVSISVDTQGTSKVSEAALVAAIRKVFDLRPAGIIKMLDLQRPIYKQTAAYGHFGRTDVDLPWEHLDKVDALHQELD</sequence>
<dbReference type="NCBIfam" id="TIGR01034">
    <property type="entry name" value="metK"/>
    <property type="match status" value="1"/>
</dbReference>
<dbReference type="InterPro" id="IPR022636">
    <property type="entry name" value="S-AdoMet_synthetase_sfam"/>
</dbReference>
<dbReference type="Gene3D" id="3.30.300.10">
    <property type="match status" value="3"/>
</dbReference>
<evidence type="ECO:0000256" key="5">
    <source>
        <dbReference type="ARBA" id="ARBA00022723"/>
    </source>
</evidence>
<feature type="binding site" description="in other chain" evidence="10">
    <location>
        <position position="57"/>
    </location>
    <ligand>
        <name>L-methionine</name>
        <dbReference type="ChEBI" id="CHEBI:57844"/>
        <note>ligand shared between two neighboring subunits</note>
    </ligand>
</feature>
<dbReference type="PROSITE" id="PS00377">
    <property type="entry name" value="ADOMET_SYNTHASE_2"/>
    <property type="match status" value="1"/>
</dbReference>
<evidence type="ECO:0000259" key="15">
    <source>
        <dbReference type="Pfam" id="PF02773"/>
    </source>
</evidence>
<comment type="cofactor">
    <cofactor evidence="10">
        <name>K(+)</name>
        <dbReference type="ChEBI" id="CHEBI:29103"/>
    </cofactor>
    <text evidence="10">Binds 1 potassium ion per subunit.</text>
</comment>
<evidence type="ECO:0000313" key="17">
    <source>
        <dbReference type="Proteomes" id="UP001597104"/>
    </source>
</evidence>
<accession>A0ABW3EBX9</accession>
<keyword evidence="10" id="KW-0963">Cytoplasm</keyword>
<dbReference type="PIRSF" id="PIRSF000497">
    <property type="entry name" value="MAT"/>
    <property type="match status" value="1"/>
</dbReference>
<feature type="binding site" description="in other chain" evidence="10">
    <location>
        <position position="281"/>
    </location>
    <ligand>
        <name>L-methionine</name>
        <dbReference type="ChEBI" id="CHEBI:57844"/>
        <note>ligand shared between two neighboring subunits</note>
    </ligand>
</feature>
<protein>
    <recommendedName>
        <fullName evidence="10">S-adenosylmethionine synthase</fullName>
        <shortName evidence="10">AdoMet synthase</shortName>
        <ecNumber evidence="10">2.5.1.6</ecNumber>
    </recommendedName>
    <alternativeName>
        <fullName evidence="10">MAT</fullName>
    </alternativeName>
    <alternativeName>
        <fullName evidence="10">Methionine adenosyltransferase</fullName>
    </alternativeName>
</protein>
<evidence type="ECO:0000256" key="12">
    <source>
        <dbReference type="RuleBase" id="RU004462"/>
    </source>
</evidence>
<dbReference type="HAMAP" id="MF_00086">
    <property type="entry name" value="S_AdoMet_synth1"/>
    <property type="match status" value="1"/>
</dbReference>
<gene>
    <name evidence="10 16" type="primary">metK</name>
    <name evidence="16" type="ORF">ACFQZ7_08470</name>
</gene>
<dbReference type="RefSeq" id="WP_137638339.1">
    <property type="nucleotide sequence ID" value="NZ_BJDN01000023.1"/>
</dbReference>
<dbReference type="Proteomes" id="UP001597104">
    <property type="component" value="Unassembled WGS sequence"/>
</dbReference>
<keyword evidence="17" id="KW-1185">Reference proteome</keyword>
<feature type="binding site" description="in other chain" evidence="10">
    <location>
        <begin position="174"/>
        <end position="176"/>
    </location>
    <ligand>
        <name>ATP</name>
        <dbReference type="ChEBI" id="CHEBI:30616"/>
        <note>ligand shared between two neighboring subunits</note>
    </ligand>
</feature>
<dbReference type="InterPro" id="IPR002133">
    <property type="entry name" value="S-AdoMet_synthetase"/>
</dbReference>
<reference evidence="17" key="1">
    <citation type="journal article" date="2019" name="Int. J. Syst. Evol. Microbiol.">
        <title>The Global Catalogue of Microorganisms (GCM) 10K type strain sequencing project: providing services to taxonomists for standard genome sequencing and annotation.</title>
        <authorList>
            <consortium name="The Broad Institute Genomics Platform"/>
            <consortium name="The Broad Institute Genome Sequencing Center for Infectious Disease"/>
            <person name="Wu L."/>
            <person name="Ma J."/>
        </authorList>
    </citation>
    <scope>NUCLEOTIDE SEQUENCE [LARGE SCALE GENOMIC DNA]</scope>
    <source>
        <strain evidence="17">CCM 8925</strain>
    </source>
</reference>
<dbReference type="Pfam" id="PF02773">
    <property type="entry name" value="S-AdoMet_synt_C"/>
    <property type="match status" value="1"/>
</dbReference>
<evidence type="ECO:0000256" key="10">
    <source>
        <dbReference type="HAMAP-Rule" id="MF_00086"/>
    </source>
</evidence>
<feature type="domain" description="S-adenosylmethionine synthetase central" evidence="14">
    <location>
        <begin position="124"/>
        <end position="242"/>
    </location>
</feature>
<evidence type="ECO:0000259" key="13">
    <source>
        <dbReference type="Pfam" id="PF00438"/>
    </source>
</evidence>
<comment type="function">
    <text evidence="10">Catalyzes the formation of S-adenosylmethionine (AdoMet) from methionine and ATP. The overall synthetic reaction is composed of two sequential steps, AdoMet formation and the subsequent tripolyphosphate hydrolysis which occurs prior to release of AdoMet from the enzyme.</text>
</comment>
<dbReference type="InterPro" id="IPR022628">
    <property type="entry name" value="S-AdoMet_synt_N"/>
</dbReference>
<evidence type="ECO:0000259" key="14">
    <source>
        <dbReference type="Pfam" id="PF02772"/>
    </source>
</evidence>
<feature type="binding site" evidence="10">
    <location>
        <position position="273"/>
    </location>
    <ligand>
        <name>ATP</name>
        <dbReference type="ChEBI" id="CHEBI:30616"/>
        <note>ligand shared between two neighboring subunits</note>
    </ligand>
</feature>
<name>A0ABW3EBX9_9LACO</name>
<dbReference type="EC" id="2.5.1.6" evidence="10"/>
<feature type="binding site" evidence="10">
    <location>
        <position position="250"/>
    </location>
    <ligand>
        <name>L-methionine</name>
        <dbReference type="ChEBI" id="CHEBI:57844"/>
        <note>ligand shared between two neighboring subunits</note>
    </ligand>
</feature>
<feature type="domain" description="S-adenosylmethionine synthetase N-terminal" evidence="13">
    <location>
        <begin position="5"/>
        <end position="102"/>
    </location>
</feature>
<evidence type="ECO:0000256" key="7">
    <source>
        <dbReference type="ARBA" id="ARBA00022840"/>
    </source>
</evidence>
<feature type="binding site" description="in other chain" evidence="10">
    <location>
        <begin position="241"/>
        <end position="242"/>
    </location>
    <ligand>
        <name>ATP</name>
        <dbReference type="ChEBI" id="CHEBI:30616"/>
        <note>ligand shared between two neighboring subunits</note>
    </ligand>
</feature>
<feature type="binding site" evidence="10">
    <location>
        <position position="18"/>
    </location>
    <ligand>
        <name>Mg(2+)</name>
        <dbReference type="ChEBI" id="CHEBI:18420"/>
    </ligand>
</feature>
<evidence type="ECO:0000313" key="16">
    <source>
        <dbReference type="EMBL" id="MFD0897768.1"/>
    </source>
</evidence>
<dbReference type="EMBL" id="JBHTIO010000039">
    <property type="protein sequence ID" value="MFD0897768.1"/>
    <property type="molecule type" value="Genomic_DNA"/>
</dbReference>
<keyword evidence="8 10" id="KW-0460">Magnesium</keyword>
<feature type="binding site" description="in other chain" evidence="10">
    <location>
        <position position="16"/>
    </location>
    <ligand>
        <name>ATP</name>
        <dbReference type="ChEBI" id="CHEBI:30616"/>
        <note>ligand shared between two neighboring subunits</note>
    </ligand>
</feature>
<keyword evidence="9 10" id="KW-0630">Potassium</keyword>
<dbReference type="CDD" id="cd18079">
    <property type="entry name" value="S-AdoMet_synt"/>
    <property type="match status" value="1"/>
</dbReference>
<proteinExistence type="inferred from homology"/>
<feature type="region of interest" description="Flexible loop" evidence="10">
    <location>
        <begin position="100"/>
        <end position="110"/>
    </location>
</feature>
<keyword evidence="5 10" id="KW-0479">Metal-binding</keyword>
<evidence type="ECO:0000256" key="9">
    <source>
        <dbReference type="ARBA" id="ARBA00022958"/>
    </source>
</evidence>
<dbReference type="PROSITE" id="PS00376">
    <property type="entry name" value="ADOMET_SYNTHASE_1"/>
    <property type="match status" value="1"/>
</dbReference>
<keyword evidence="4 10" id="KW-0808">Transferase</keyword>
<dbReference type="PANTHER" id="PTHR11964">
    <property type="entry name" value="S-ADENOSYLMETHIONINE SYNTHETASE"/>
    <property type="match status" value="1"/>
</dbReference>
<evidence type="ECO:0000256" key="3">
    <source>
        <dbReference type="ARBA" id="ARBA00022563"/>
    </source>
</evidence>
<feature type="binding site" description="in other chain" evidence="10">
    <location>
        <position position="100"/>
    </location>
    <ligand>
        <name>L-methionine</name>
        <dbReference type="ChEBI" id="CHEBI:57844"/>
        <note>ligand shared between two neighboring subunits</note>
    </ligand>
</feature>